<comment type="caution">
    <text evidence="2">The sequence shown here is derived from an EMBL/GenBank/DDBJ whole genome shotgun (WGS) entry which is preliminary data.</text>
</comment>
<dbReference type="PROSITE" id="PS51257">
    <property type="entry name" value="PROKAR_LIPOPROTEIN"/>
    <property type="match status" value="1"/>
</dbReference>
<keyword evidence="3" id="KW-1185">Reference proteome</keyword>
<accession>A0ABT0HLF5</accession>
<proteinExistence type="predicted"/>
<dbReference type="RefSeq" id="WP_248477590.1">
    <property type="nucleotide sequence ID" value="NZ_JALPRF010000002.1"/>
</dbReference>
<name>A0ABT0HLF5_9BACT</name>
<evidence type="ECO:0008006" key="4">
    <source>
        <dbReference type="Google" id="ProtNLM"/>
    </source>
</evidence>
<keyword evidence="1" id="KW-0472">Membrane</keyword>
<evidence type="ECO:0000256" key="1">
    <source>
        <dbReference type="SAM" id="Phobius"/>
    </source>
</evidence>
<gene>
    <name evidence="2" type="ORF">M0L20_14125</name>
</gene>
<organism evidence="2 3">
    <name type="scientific">Spirosoma liriopis</name>
    <dbReference type="NCBI Taxonomy" id="2937440"/>
    <lineage>
        <taxon>Bacteria</taxon>
        <taxon>Pseudomonadati</taxon>
        <taxon>Bacteroidota</taxon>
        <taxon>Cytophagia</taxon>
        <taxon>Cytophagales</taxon>
        <taxon>Cytophagaceae</taxon>
        <taxon>Spirosoma</taxon>
    </lineage>
</organism>
<evidence type="ECO:0000313" key="2">
    <source>
        <dbReference type="EMBL" id="MCK8493001.1"/>
    </source>
</evidence>
<sequence length="203" mass="21302">MSTISKHLFVALIGASILSSCSRPVAYFQPTQREHFTAKTAPVAPVTPAEAAAEPTAIAAPAAEVVSAPAEQVAQAKQAISQIEAYVRNDSKLASNKKLTKRMAKVNELLATASDKAAVSTNVASTKKMSLVERAMLKKIDKKIKNHVAPEDTKALNRNTKNGIIIGAIGLLLSLIFTGVIGVIGLVLLVVGIVLILLGVLES</sequence>
<keyword evidence="1" id="KW-0812">Transmembrane</keyword>
<evidence type="ECO:0000313" key="3">
    <source>
        <dbReference type="Proteomes" id="UP001202180"/>
    </source>
</evidence>
<feature type="transmembrane region" description="Helical" evidence="1">
    <location>
        <begin position="168"/>
        <end position="201"/>
    </location>
</feature>
<protein>
    <recommendedName>
        <fullName evidence="4">DUF4349 domain-containing protein</fullName>
    </recommendedName>
</protein>
<dbReference type="EMBL" id="JALPRF010000002">
    <property type="protein sequence ID" value="MCK8493001.1"/>
    <property type="molecule type" value="Genomic_DNA"/>
</dbReference>
<reference evidence="2 3" key="1">
    <citation type="submission" date="2022-04" db="EMBL/GenBank/DDBJ databases">
        <title>Spirosoma sp. strain RP8 genome sequencing and assembly.</title>
        <authorList>
            <person name="Jung Y."/>
        </authorList>
    </citation>
    <scope>NUCLEOTIDE SEQUENCE [LARGE SCALE GENOMIC DNA]</scope>
    <source>
        <strain evidence="2 3">RP8</strain>
    </source>
</reference>
<keyword evidence="1" id="KW-1133">Transmembrane helix</keyword>
<dbReference type="Proteomes" id="UP001202180">
    <property type="component" value="Unassembled WGS sequence"/>
</dbReference>